<dbReference type="GO" id="GO:0005576">
    <property type="term" value="C:extracellular region"/>
    <property type="evidence" value="ECO:0007669"/>
    <property type="project" value="TreeGrafter"/>
</dbReference>
<dbReference type="PANTHER" id="PTHR38123:SF6">
    <property type="entry name" value="CELL WALL SERINE-THREONINE-RICH GALACTOMANNOPROTEIN MP1 (AFU_ORTHOLOGUE AFUA_4G03240)"/>
    <property type="match status" value="1"/>
</dbReference>
<proteinExistence type="predicted"/>
<gene>
    <name evidence="3" type="ORF">PgNI_10599</name>
</gene>
<dbReference type="Proteomes" id="UP000515153">
    <property type="component" value="Chromosome VII"/>
</dbReference>
<feature type="chain" id="PRO_5027761232" description="Cell wall protein" evidence="1">
    <location>
        <begin position="19"/>
        <end position="180"/>
    </location>
</feature>
<sequence>MQLKAVFVQTLLIGAGLCQVQVIQKALQDITQGLTQLDTSVKALNDAQSGAAVIQQASALLDTIKSSTVAITNAQELTLQDALGLQQTAQQLPSQANTTMSDLVSKKSVLDQLGATQQAIQTLKEQKVASQDLGKAVVTKIPAVGQQIAQQQLDQISQTFDQGITGLGGSPNKRAVALVV</sequence>
<dbReference type="KEGG" id="pgri:PgNI_10599"/>
<feature type="signal peptide" evidence="1">
    <location>
        <begin position="1"/>
        <end position="18"/>
    </location>
</feature>
<evidence type="ECO:0000313" key="3">
    <source>
        <dbReference type="RefSeq" id="XP_030979646.1"/>
    </source>
</evidence>
<evidence type="ECO:0000256" key="1">
    <source>
        <dbReference type="SAM" id="SignalP"/>
    </source>
</evidence>
<keyword evidence="2" id="KW-1185">Reference proteome</keyword>
<reference evidence="3" key="2">
    <citation type="submission" date="2019-10" db="EMBL/GenBank/DDBJ databases">
        <authorList>
            <consortium name="NCBI Genome Project"/>
        </authorList>
    </citation>
    <scope>NUCLEOTIDE SEQUENCE</scope>
    <source>
        <strain evidence="3">NI907</strain>
    </source>
</reference>
<organism evidence="2 3">
    <name type="scientific">Pyricularia grisea</name>
    <name type="common">Crabgrass-specific blast fungus</name>
    <name type="synonym">Magnaporthe grisea</name>
    <dbReference type="NCBI Taxonomy" id="148305"/>
    <lineage>
        <taxon>Eukaryota</taxon>
        <taxon>Fungi</taxon>
        <taxon>Dikarya</taxon>
        <taxon>Ascomycota</taxon>
        <taxon>Pezizomycotina</taxon>
        <taxon>Sordariomycetes</taxon>
        <taxon>Sordariomycetidae</taxon>
        <taxon>Magnaporthales</taxon>
        <taxon>Pyriculariaceae</taxon>
        <taxon>Pyricularia</taxon>
    </lineage>
</organism>
<name>A0A6P8AXK4_PYRGI</name>
<dbReference type="InterPro" id="IPR021054">
    <property type="entry name" value="Cell_wall_mannoprotein_1"/>
</dbReference>
<protein>
    <recommendedName>
        <fullName evidence="4">Cell wall protein</fullName>
    </recommendedName>
</protein>
<evidence type="ECO:0008006" key="4">
    <source>
        <dbReference type="Google" id="ProtNLM"/>
    </source>
</evidence>
<dbReference type="GeneID" id="41965478"/>
<reference evidence="3" key="3">
    <citation type="submission" date="2025-08" db="UniProtKB">
        <authorList>
            <consortium name="RefSeq"/>
        </authorList>
    </citation>
    <scope>IDENTIFICATION</scope>
    <source>
        <strain evidence="3">NI907</strain>
    </source>
</reference>
<dbReference type="Gene3D" id="1.20.1280.140">
    <property type="match status" value="1"/>
</dbReference>
<dbReference type="Pfam" id="PF12296">
    <property type="entry name" value="HsbA"/>
    <property type="match status" value="1"/>
</dbReference>
<dbReference type="RefSeq" id="XP_030979646.1">
    <property type="nucleotide sequence ID" value="XM_031130572.1"/>
</dbReference>
<keyword evidence="1" id="KW-0732">Signal</keyword>
<dbReference type="PANTHER" id="PTHR38123">
    <property type="entry name" value="CELL WALL SERINE-THREONINE-RICH GALACTOMANNOPROTEIN MP1 (AFU_ORTHOLOGUE AFUA_4G03240)"/>
    <property type="match status" value="1"/>
</dbReference>
<reference evidence="2 3" key="1">
    <citation type="journal article" date="2019" name="Mol. Biol. Evol.">
        <title>Blast fungal genomes show frequent chromosomal changes, gene gains and losses, and effector gene turnover.</title>
        <authorList>
            <person name="Gomez Luciano L.B."/>
            <person name="Jason Tsai I."/>
            <person name="Chuma I."/>
            <person name="Tosa Y."/>
            <person name="Chen Y.H."/>
            <person name="Li J.Y."/>
            <person name="Li M.Y."/>
            <person name="Jade Lu M.Y."/>
            <person name="Nakayashiki H."/>
            <person name="Li W.H."/>
        </authorList>
    </citation>
    <scope>NUCLEOTIDE SEQUENCE [LARGE SCALE GENOMIC DNA]</scope>
    <source>
        <strain evidence="2 3">NI907</strain>
    </source>
</reference>
<evidence type="ECO:0000313" key="2">
    <source>
        <dbReference type="Proteomes" id="UP000515153"/>
    </source>
</evidence>
<accession>A0A6P8AXK4</accession>
<dbReference type="AlphaFoldDB" id="A0A6P8AXK4"/>